<keyword evidence="4 9" id="KW-0997">Cell inner membrane</keyword>
<sequence>MGVEAYVFYVGERKKQSGREGAGKKKHINNAGIPLPSKTTNQVNYMNEFKNTCYQLTGWLSGLCIVAITLLLLAQIIGRLFGFIVPSAEDFAGFALAAATFFGLAYTFNEGGHIRVTLLIQRFSEKGRKWQEAIVLAMGFALTTYLTYACSYMVYESYVYEEVSYGYVPVPLWIPQIPVAFGALALNLAVLDSLIKALKGEAPNYVGHEDELAMEE</sequence>
<dbReference type="PANTHER" id="PTHR35011">
    <property type="entry name" value="2,3-DIKETO-L-GULONATE TRAP TRANSPORTER SMALL PERMEASE PROTEIN YIAM"/>
    <property type="match status" value="1"/>
</dbReference>
<dbReference type="Proteomes" id="UP000001062">
    <property type="component" value="Chromosome"/>
</dbReference>
<protein>
    <recommendedName>
        <fullName evidence="9">TRAP transporter small permease protein</fullName>
    </recommendedName>
</protein>
<comment type="similarity">
    <text evidence="8 9">Belongs to the TRAP transporter small permease family.</text>
</comment>
<feature type="transmembrane region" description="Helical" evidence="9">
    <location>
        <begin position="91"/>
        <end position="109"/>
    </location>
</feature>
<dbReference type="eggNOG" id="COG3090">
    <property type="taxonomic scope" value="Bacteria"/>
</dbReference>
<dbReference type="AlphaFoldDB" id="F2JVD8"/>
<feature type="transmembrane region" description="Helical" evidence="9">
    <location>
        <begin position="130"/>
        <end position="155"/>
    </location>
</feature>
<evidence type="ECO:0000259" key="10">
    <source>
        <dbReference type="Pfam" id="PF04290"/>
    </source>
</evidence>
<evidence type="ECO:0000256" key="9">
    <source>
        <dbReference type="RuleBase" id="RU369079"/>
    </source>
</evidence>
<dbReference type="GO" id="GO:0005886">
    <property type="term" value="C:plasma membrane"/>
    <property type="evidence" value="ECO:0007669"/>
    <property type="project" value="UniProtKB-SubCell"/>
</dbReference>
<dbReference type="KEGG" id="mme:Marme_0090"/>
<evidence type="ECO:0000256" key="5">
    <source>
        <dbReference type="ARBA" id="ARBA00022692"/>
    </source>
</evidence>
<evidence type="ECO:0000313" key="11">
    <source>
        <dbReference type="EMBL" id="ADZ89396.1"/>
    </source>
</evidence>
<comment type="subunit">
    <text evidence="9">The complex comprises the extracytoplasmic solute receptor protein and the two transmembrane proteins.</text>
</comment>
<accession>F2JVD8</accession>
<feature type="transmembrane region" description="Helical" evidence="9">
    <location>
        <begin position="59"/>
        <end position="85"/>
    </location>
</feature>
<evidence type="ECO:0000256" key="4">
    <source>
        <dbReference type="ARBA" id="ARBA00022519"/>
    </source>
</evidence>
<dbReference type="EMBL" id="CP002583">
    <property type="protein sequence ID" value="ADZ89396.1"/>
    <property type="molecule type" value="Genomic_DNA"/>
</dbReference>
<dbReference type="PATRIC" id="fig|717774.3.peg.93"/>
<dbReference type="InterPro" id="IPR007387">
    <property type="entry name" value="TRAP_DctQ"/>
</dbReference>
<evidence type="ECO:0000256" key="6">
    <source>
        <dbReference type="ARBA" id="ARBA00022989"/>
    </source>
</evidence>
<dbReference type="PANTHER" id="PTHR35011:SF10">
    <property type="entry name" value="TRAP TRANSPORTER SMALL PERMEASE PROTEIN"/>
    <property type="match status" value="1"/>
</dbReference>
<dbReference type="InterPro" id="IPR055348">
    <property type="entry name" value="DctQ"/>
</dbReference>
<feature type="domain" description="Tripartite ATP-independent periplasmic transporters DctQ component" evidence="10">
    <location>
        <begin position="68"/>
        <end position="199"/>
    </location>
</feature>
<keyword evidence="2 9" id="KW-0813">Transport</keyword>
<gene>
    <name evidence="11" type="ordered locus">Marme_0090</name>
</gene>
<evidence type="ECO:0000256" key="7">
    <source>
        <dbReference type="ARBA" id="ARBA00023136"/>
    </source>
</evidence>
<keyword evidence="5 9" id="KW-0812">Transmembrane</keyword>
<evidence type="ECO:0000256" key="8">
    <source>
        <dbReference type="ARBA" id="ARBA00038436"/>
    </source>
</evidence>
<dbReference type="RefSeq" id="WP_013659303.1">
    <property type="nucleotide sequence ID" value="NC_015276.1"/>
</dbReference>
<comment type="function">
    <text evidence="9">Part of the tripartite ATP-independent periplasmic (TRAP) transport system.</text>
</comment>
<evidence type="ECO:0000256" key="3">
    <source>
        <dbReference type="ARBA" id="ARBA00022475"/>
    </source>
</evidence>
<keyword evidence="12" id="KW-1185">Reference proteome</keyword>
<organism evidence="11 12">
    <name type="scientific">Marinomonas mediterranea (strain ATCC 700492 / JCM 21426 / NBRC 103028 / MMB-1)</name>
    <dbReference type="NCBI Taxonomy" id="717774"/>
    <lineage>
        <taxon>Bacteria</taxon>
        <taxon>Pseudomonadati</taxon>
        <taxon>Pseudomonadota</taxon>
        <taxon>Gammaproteobacteria</taxon>
        <taxon>Oceanospirillales</taxon>
        <taxon>Oceanospirillaceae</taxon>
        <taxon>Marinomonas</taxon>
    </lineage>
</organism>
<reference evidence="11 12" key="1">
    <citation type="journal article" date="2012" name="Stand. Genomic Sci.">
        <title>Complete genome sequence of the melanogenic marine bacterium Marinomonas mediterranea type strain (MMB-1(T)).</title>
        <authorList>
            <person name="Lucas-Elio P."/>
            <person name="Goodwin L."/>
            <person name="Woyke T."/>
            <person name="Pitluck S."/>
            <person name="Nolan M."/>
            <person name="Kyrpides N.C."/>
            <person name="Detter J.C."/>
            <person name="Copeland A."/>
            <person name="Teshima H."/>
            <person name="Bruce D."/>
            <person name="Detter C."/>
            <person name="Tapia R."/>
            <person name="Han S."/>
            <person name="Land M.L."/>
            <person name="Ivanova N."/>
            <person name="Mikhailova N."/>
            <person name="Johnston A.W."/>
            <person name="Sanchez-Amat A."/>
        </authorList>
    </citation>
    <scope>NUCLEOTIDE SEQUENCE [LARGE SCALE GENOMIC DNA]</scope>
    <source>
        <strain evidence="12">ATCC 700492 / JCM 21426 / NBRC 103028 / MMB-1</strain>
    </source>
</reference>
<evidence type="ECO:0000256" key="1">
    <source>
        <dbReference type="ARBA" id="ARBA00004429"/>
    </source>
</evidence>
<dbReference type="Pfam" id="PF04290">
    <property type="entry name" value="DctQ"/>
    <property type="match status" value="1"/>
</dbReference>
<keyword evidence="7 9" id="KW-0472">Membrane</keyword>
<keyword evidence="3" id="KW-1003">Cell membrane</keyword>
<proteinExistence type="inferred from homology"/>
<comment type="subcellular location">
    <subcellularLocation>
        <location evidence="1 9">Cell inner membrane</location>
        <topology evidence="1 9">Multi-pass membrane protein</topology>
    </subcellularLocation>
</comment>
<dbReference type="HOGENOM" id="CLU_086356_2_3_6"/>
<evidence type="ECO:0000256" key="2">
    <source>
        <dbReference type="ARBA" id="ARBA00022448"/>
    </source>
</evidence>
<dbReference type="STRING" id="717774.Marme_0090"/>
<dbReference type="GO" id="GO:0015740">
    <property type="term" value="P:C4-dicarboxylate transport"/>
    <property type="evidence" value="ECO:0007669"/>
    <property type="project" value="TreeGrafter"/>
</dbReference>
<evidence type="ECO:0000313" key="12">
    <source>
        <dbReference type="Proteomes" id="UP000001062"/>
    </source>
</evidence>
<feature type="transmembrane region" description="Helical" evidence="9">
    <location>
        <begin position="175"/>
        <end position="195"/>
    </location>
</feature>
<name>F2JVD8_MARM1</name>
<keyword evidence="6 9" id="KW-1133">Transmembrane helix</keyword>
<dbReference type="GO" id="GO:0022857">
    <property type="term" value="F:transmembrane transporter activity"/>
    <property type="evidence" value="ECO:0007669"/>
    <property type="project" value="UniProtKB-UniRule"/>
</dbReference>